<feature type="region of interest" description="Disordered" evidence="5">
    <location>
        <begin position="481"/>
        <end position="515"/>
    </location>
</feature>
<proteinExistence type="predicted"/>
<reference evidence="8" key="2">
    <citation type="submission" date="2008-12" db="EMBL/GenBank/DDBJ databases">
        <title>Improved gene annotation of the rice (Oryza sativa) genomes.</title>
        <authorList>
            <person name="Wang J."/>
            <person name="Li R."/>
            <person name="Fan W."/>
            <person name="Huang Q."/>
            <person name="Zhang J."/>
            <person name="Zhou Y."/>
            <person name="Hu Y."/>
            <person name="Zi S."/>
            <person name="Li J."/>
            <person name="Ni P."/>
            <person name="Zheng H."/>
            <person name="Zhang Y."/>
            <person name="Zhao M."/>
            <person name="Hao Q."/>
            <person name="McDermott J."/>
            <person name="Samudrala R."/>
            <person name="Kristiansen K."/>
            <person name="Wong G.K.-S."/>
        </authorList>
    </citation>
    <scope>NUCLEOTIDE SEQUENCE</scope>
</reference>
<dbReference type="PRINTS" id="PR00503">
    <property type="entry name" value="BROMODOMAIN"/>
</dbReference>
<protein>
    <submittedName>
        <fullName evidence="8">Uncharacterized protein</fullName>
    </submittedName>
</protein>
<dbReference type="CDD" id="cd05506">
    <property type="entry name" value="Bromo_plant1"/>
    <property type="match status" value="1"/>
</dbReference>
<dbReference type="InterPro" id="IPR038336">
    <property type="entry name" value="NET_sf"/>
</dbReference>
<dbReference type="PROSITE" id="PS50014">
    <property type="entry name" value="BROMODOMAIN_2"/>
    <property type="match status" value="1"/>
</dbReference>
<dbReference type="PANTHER" id="PTHR45926">
    <property type="entry name" value="OSJNBA0053K19.4 PROTEIN"/>
    <property type="match status" value="1"/>
</dbReference>
<dbReference type="InterPro" id="IPR001487">
    <property type="entry name" value="Bromodomain"/>
</dbReference>
<gene>
    <name evidence="8" type="ORF">OsJ_16210</name>
</gene>
<feature type="compositionally biased region" description="Low complexity" evidence="5">
    <location>
        <begin position="489"/>
        <end position="509"/>
    </location>
</feature>
<evidence type="ECO:0000256" key="1">
    <source>
        <dbReference type="ARBA" id="ARBA00023015"/>
    </source>
</evidence>
<dbReference type="InterPro" id="IPR036427">
    <property type="entry name" value="Bromodomain-like_sf"/>
</dbReference>
<feature type="domain" description="NET" evidence="7">
    <location>
        <begin position="145"/>
        <end position="226"/>
    </location>
</feature>
<dbReference type="InterPro" id="IPR027353">
    <property type="entry name" value="NET_dom"/>
</dbReference>
<dbReference type="InterPro" id="IPR037377">
    <property type="entry name" value="GTE_bromo"/>
</dbReference>
<keyword evidence="3" id="KW-0804">Transcription</keyword>
<accession>A3AXJ3</accession>
<evidence type="ECO:0000259" key="7">
    <source>
        <dbReference type="PROSITE" id="PS51525"/>
    </source>
</evidence>
<dbReference type="EMBL" id="CM000141">
    <property type="protein sequence ID" value="EAZ32032.1"/>
    <property type="molecule type" value="Genomic_DNA"/>
</dbReference>
<name>A3AXJ3_ORYSJ</name>
<evidence type="ECO:0000256" key="5">
    <source>
        <dbReference type="SAM" id="MobiDB-lite"/>
    </source>
</evidence>
<dbReference type="SUPFAM" id="SSF47370">
    <property type="entry name" value="Bromodomain"/>
    <property type="match status" value="1"/>
</dbReference>
<keyword evidence="1" id="KW-0805">Transcription regulation</keyword>
<organism evidence="8">
    <name type="scientific">Oryza sativa subsp. japonica</name>
    <name type="common">Rice</name>
    <dbReference type="NCBI Taxonomy" id="39947"/>
    <lineage>
        <taxon>Eukaryota</taxon>
        <taxon>Viridiplantae</taxon>
        <taxon>Streptophyta</taxon>
        <taxon>Embryophyta</taxon>
        <taxon>Tracheophyta</taxon>
        <taxon>Spermatophyta</taxon>
        <taxon>Magnoliopsida</taxon>
        <taxon>Liliopsida</taxon>
        <taxon>Poales</taxon>
        <taxon>Poaceae</taxon>
        <taxon>BOP clade</taxon>
        <taxon>Oryzoideae</taxon>
        <taxon>Oryzeae</taxon>
        <taxon>Oryzinae</taxon>
        <taxon>Oryza</taxon>
        <taxon>Oryza sativa</taxon>
    </lineage>
</organism>
<dbReference type="AlphaFoldDB" id="A3AXJ3"/>
<keyword evidence="2 4" id="KW-0103">Bromodomain</keyword>
<dbReference type="Pfam" id="PF17035">
    <property type="entry name" value="BET"/>
    <property type="match status" value="2"/>
</dbReference>
<feature type="domain" description="Bromo" evidence="6">
    <location>
        <begin position="13"/>
        <end position="85"/>
    </location>
</feature>
<dbReference type="Proteomes" id="UP000007752">
    <property type="component" value="Chromosome 4"/>
</dbReference>
<dbReference type="Gene3D" id="1.20.920.10">
    <property type="entry name" value="Bromodomain-like"/>
    <property type="match status" value="1"/>
</dbReference>
<feature type="region of interest" description="Disordered" evidence="5">
    <location>
        <begin position="126"/>
        <end position="150"/>
    </location>
</feature>
<feature type="domain" description="NET" evidence="7">
    <location>
        <begin position="305"/>
        <end position="386"/>
    </location>
</feature>
<evidence type="ECO:0000259" key="6">
    <source>
        <dbReference type="PROSITE" id="PS50014"/>
    </source>
</evidence>
<evidence type="ECO:0000256" key="3">
    <source>
        <dbReference type="ARBA" id="ARBA00023163"/>
    </source>
</evidence>
<sequence>MRKRCDQILAKLRKDKRSIWFNAPVEVDRLGLQDYHAVIKCPMDLGTVRANLAAGRYPSHDDFAADIRLTFSNALRYNPAGHEVHTFAGDLLASFEKMYKASVSWFEQELKILEPPMPVPPPELPPAKAPAQVKPRAGNVKMRKTKAREPNKREMTLEEKNLLRVGLESLPEEKMHNVLQIVRKRNGNPELVGGEIELDIDEMDVETQWELDRFVNKFKKALNKSRRAAIVNGENADVIDASVANDSDMLVNGSTATMVDNGDVTMAIELKILEPPMPVPPPELPPAKAPAQVKPRAGNVKMRKTKAREPNKREMTLEEKNLLRVGLESLPEEKMHNVLQIVRKRNGNPELVGGEIELDIDEMDVETQWELDRFVNKFKKALNKSRRAAIVNGENADVIDASVANDSDMLVNGSTATMVDNGDVTMAIESKDPDKITTQAEQLDEYVDAVADPEFLSWPWVRPCVDVGDEMPTATYQSVEIEKDTEAASSGSSSSSDSGSSKDSVSESGNAHSLV</sequence>
<dbReference type="SMART" id="SM00297">
    <property type="entry name" value="BROMO"/>
    <property type="match status" value="1"/>
</dbReference>
<evidence type="ECO:0000313" key="8">
    <source>
        <dbReference type="EMBL" id="EAZ32032.1"/>
    </source>
</evidence>
<dbReference type="PROSITE" id="PS51525">
    <property type="entry name" value="NET"/>
    <property type="match status" value="2"/>
</dbReference>
<dbReference type="Gene3D" id="1.20.1270.220">
    <property type="match status" value="2"/>
</dbReference>
<evidence type="ECO:0000256" key="4">
    <source>
        <dbReference type="PROSITE-ProRule" id="PRU00035"/>
    </source>
</evidence>
<dbReference type="Pfam" id="PF00439">
    <property type="entry name" value="Bromodomain"/>
    <property type="match status" value="1"/>
</dbReference>
<evidence type="ECO:0000256" key="2">
    <source>
        <dbReference type="ARBA" id="ARBA00023117"/>
    </source>
</evidence>
<feature type="region of interest" description="Disordered" evidence="5">
    <location>
        <begin position="286"/>
        <end position="310"/>
    </location>
</feature>
<reference evidence="8" key="1">
    <citation type="journal article" date="2005" name="PLoS Biol.">
        <title>The genomes of Oryza sativa: a history of duplications.</title>
        <authorList>
            <person name="Yu J."/>
            <person name="Wang J."/>
            <person name="Lin W."/>
            <person name="Li S."/>
            <person name="Li H."/>
            <person name="Zhou J."/>
            <person name="Ni P."/>
            <person name="Dong W."/>
            <person name="Hu S."/>
            <person name="Zeng C."/>
            <person name="Zhang J."/>
            <person name="Zhang Y."/>
            <person name="Li R."/>
            <person name="Xu Z."/>
            <person name="Li S."/>
            <person name="Li X."/>
            <person name="Zheng H."/>
            <person name="Cong L."/>
            <person name="Lin L."/>
            <person name="Yin J."/>
            <person name="Geng J."/>
            <person name="Li G."/>
            <person name="Shi J."/>
            <person name="Liu J."/>
            <person name="Lv H."/>
            <person name="Li J."/>
            <person name="Wang J."/>
            <person name="Deng Y."/>
            <person name="Ran L."/>
            <person name="Shi X."/>
            <person name="Wang X."/>
            <person name="Wu Q."/>
            <person name="Li C."/>
            <person name="Ren X."/>
            <person name="Wang J."/>
            <person name="Wang X."/>
            <person name="Li D."/>
            <person name="Liu D."/>
            <person name="Zhang X."/>
            <person name="Ji Z."/>
            <person name="Zhao W."/>
            <person name="Sun Y."/>
            <person name="Zhang Z."/>
            <person name="Bao J."/>
            <person name="Han Y."/>
            <person name="Dong L."/>
            <person name="Ji J."/>
            <person name="Chen P."/>
            <person name="Wu S."/>
            <person name="Liu J."/>
            <person name="Xiao Y."/>
            <person name="Bu D."/>
            <person name="Tan J."/>
            <person name="Yang L."/>
            <person name="Ye C."/>
            <person name="Zhang J."/>
            <person name="Xu J."/>
            <person name="Zhou Y."/>
            <person name="Yu Y."/>
            <person name="Zhang B."/>
            <person name="Zhuang S."/>
            <person name="Wei H."/>
            <person name="Liu B."/>
            <person name="Lei M."/>
            <person name="Yu H."/>
            <person name="Li Y."/>
            <person name="Xu H."/>
            <person name="Wei S."/>
            <person name="He X."/>
            <person name="Fang L."/>
            <person name="Zhang Z."/>
            <person name="Zhang Y."/>
            <person name="Huang X."/>
            <person name="Su Z."/>
            <person name="Tong W."/>
            <person name="Li J."/>
            <person name="Tong Z."/>
            <person name="Li S."/>
            <person name="Ye J."/>
            <person name="Wang L."/>
            <person name="Fang L."/>
            <person name="Lei T."/>
            <person name="Chen C."/>
            <person name="Chen H."/>
            <person name="Xu Z."/>
            <person name="Li H."/>
            <person name="Huang H."/>
            <person name="Zhang F."/>
            <person name="Xu H."/>
            <person name="Li N."/>
            <person name="Zhao C."/>
            <person name="Li S."/>
            <person name="Dong L."/>
            <person name="Huang Y."/>
            <person name="Li L."/>
            <person name="Xi Y."/>
            <person name="Qi Q."/>
            <person name="Li W."/>
            <person name="Zhang B."/>
            <person name="Hu W."/>
            <person name="Zhang Y."/>
            <person name="Tian X."/>
            <person name="Jiao Y."/>
            <person name="Liang X."/>
            <person name="Jin J."/>
            <person name="Gao L."/>
            <person name="Zheng W."/>
            <person name="Hao B."/>
            <person name="Liu S."/>
            <person name="Wang W."/>
            <person name="Yuan L."/>
            <person name="Cao M."/>
            <person name="McDermott J."/>
            <person name="Samudrala R."/>
            <person name="Wang J."/>
            <person name="Wong G.K."/>
            <person name="Yang H."/>
        </authorList>
    </citation>
    <scope>NUCLEOTIDE SEQUENCE [LARGE SCALE GENOMIC DNA]</scope>
</reference>